<feature type="compositionally biased region" description="Polar residues" evidence="1">
    <location>
        <begin position="400"/>
        <end position="410"/>
    </location>
</feature>
<organism evidence="2 3">
    <name type="scientific">Lyophyllum shimeji</name>
    <name type="common">Hon-shimeji</name>
    <name type="synonym">Tricholoma shimeji</name>
    <dbReference type="NCBI Taxonomy" id="47721"/>
    <lineage>
        <taxon>Eukaryota</taxon>
        <taxon>Fungi</taxon>
        <taxon>Dikarya</taxon>
        <taxon>Basidiomycota</taxon>
        <taxon>Agaricomycotina</taxon>
        <taxon>Agaricomycetes</taxon>
        <taxon>Agaricomycetidae</taxon>
        <taxon>Agaricales</taxon>
        <taxon>Tricholomatineae</taxon>
        <taxon>Lyophyllaceae</taxon>
        <taxon>Lyophyllum</taxon>
    </lineage>
</organism>
<feature type="region of interest" description="Disordered" evidence="1">
    <location>
        <begin position="524"/>
        <end position="636"/>
    </location>
</feature>
<protein>
    <submittedName>
        <fullName evidence="2">Uncharacterized protein</fullName>
    </submittedName>
</protein>
<feature type="compositionally biased region" description="Low complexity" evidence="1">
    <location>
        <begin position="411"/>
        <end position="426"/>
    </location>
</feature>
<sequence length="636" mass="67276">MEDPWANAWGEPAKPSAASRTTWSHSAKPSLGGLDAEADIAVPSWATGAAVQWSEPSEDPATIWHPNLAPAKEWVTSPYEDLPLGKSVSNPIPQRDRSPSPEHAQTTPSSPRSAPVSPKLPLEYTPPTHDVLPPEDHSSTPISAPASPPGTPDAFGTFETGIHAVQDDLDPWAQSVVPPDTHKADGQEEDLWAPSWGASDSATEIGSSDKPVDEWEAAKQRKAKQDQHVPPHVLASILDEFRALSKELWPSSSDEETVGANGRRSGIDNVEGLAAIENRLIPQDLTLPQYVHFSKTFTSKHMGESLRLTRHVPITRLSPFTLYLASKGSTAWETSVKSRVEVAADDLLPPGWRVVEKDKEETKPTIDTKKKGSGGLLSFFGRRAPATPSESNSRRSESPGRTQPASTFLGVSSTSATSPVVAVTPPNTESSKPVGAGPSTPVAIASPPSTSASSGTTSTSTPAVQPSQPTSDVSEPALAPSAVSRFLNRFSRGKSSGTSARNSLALSTEDLEFLSDIVPSANDEVDEDAQLQQLSTMISSSPLPTKLPPALAPPPRPPPPPRAASNASSITHERLPPPPDTHDDLFSLFNSPPSSGQSSAPALQPVPSAFSRPPSQSSAASSAIPPLPLLFRLPSR</sequence>
<feature type="compositionally biased region" description="Polar residues" evidence="1">
    <location>
        <begin position="18"/>
        <end position="27"/>
    </location>
</feature>
<comment type="caution">
    <text evidence="2">The sequence shown here is derived from an EMBL/GenBank/DDBJ whole genome shotgun (WGS) entry which is preliminary data.</text>
</comment>
<feature type="region of interest" description="Disordered" evidence="1">
    <location>
        <begin position="1"/>
        <end position="32"/>
    </location>
</feature>
<dbReference type="AlphaFoldDB" id="A0A9P3PUF2"/>
<keyword evidence="3" id="KW-1185">Reference proteome</keyword>
<gene>
    <name evidence="2" type="ORF">LshimejAT787_1003290</name>
</gene>
<feature type="compositionally biased region" description="Basic and acidic residues" evidence="1">
    <location>
        <begin position="571"/>
        <end position="585"/>
    </location>
</feature>
<dbReference type="EMBL" id="BRPK01000010">
    <property type="protein sequence ID" value="GLB41729.1"/>
    <property type="molecule type" value="Genomic_DNA"/>
</dbReference>
<dbReference type="Proteomes" id="UP001063166">
    <property type="component" value="Unassembled WGS sequence"/>
</dbReference>
<feature type="region of interest" description="Disordered" evidence="1">
    <location>
        <begin position="356"/>
        <end position="479"/>
    </location>
</feature>
<feature type="compositionally biased region" description="Pro residues" evidence="1">
    <location>
        <begin position="545"/>
        <end position="562"/>
    </location>
</feature>
<name>A0A9P3PUF2_LYOSH</name>
<feature type="compositionally biased region" description="Polar residues" evidence="1">
    <location>
        <begin position="103"/>
        <end position="112"/>
    </location>
</feature>
<feature type="compositionally biased region" description="Basic and acidic residues" evidence="1">
    <location>
        <begin position="356"/>
        <end position="370"/>
    </location>
</feature>
<feature type="compositionally biased region" description="Polar residues" evidence="1">
    <location>
        <begin position="464"/>
        <end position="473"/>
    </location>
</feature>
<evidence type="ECO:0000313" key="3">
    <source>
        <dbReference type="Proteomes" id="UP001063166"/>
    </source>
</evidence>
<feature type="compositionally biased region" description="Low complexity" evidence="1">
    <location>
        <begin position="438"/>
        <end position="463"/>
    </location>
</feature>
<reference evidence="2" key="1">
    <citation type="submission" date="2022-07" db="EMBL/GenBank/DDBJ databases">
        <title>The genome of Lyophyllum shimeji provides insight into the initial evolution of ectomycorrhizal fungal genome.</title>
        <authorList>
            <person name="Kobayashi Y."/>
            <person name="Shibata T."/>
            <person name="Hirakawa H."/>
            <person name="Shigenobu S."/>
            <person name="Nishiyama T."/>
            <person name="Yamada A."/>
            <person name="Hasebe M."/>
            <person name="Kawaguchi M."/>
        </authorList>
    </citation>
    <scope>NUCLEOTIDE SEQUENCE</scope>
    <source>
        <strain evidence="2">AT787</strain>
    </source>
</reference>
<dbReference type="OrthoDB" id="3262497at2759"/>
<evidence type="ECO:0000256" key="1">
    <source>
        <dbReference type="SAM" id="MobiDB-lite"/>
    </source>
</evidence>
<feature type="region of interest" description="Disordered" evidence="1">
    <location>
        <begin position="80"/>
        <end position="216"/>
    </location>
</feature>
<proteinExistence type="predicted"/>
<accession>A0A9P3PUF2</accession>
<feature type="compositionally biased region" description="Low complexity" evidence="1">
    <location>
        <begin position="587"/>
        <end position="636"/>
    </location>
</feature>
<evidence type="ECO:0000313" key="2">
    <source>
        <dbReference type="EMBL" id="GLB41729.1"/>
    </source>
</evidence>